<reference evidence="1 2" key="1">
    <citation type="journal article" date="2019" name="Nat. Med.">
        <title>A library of human gut bacterial isolates paired with longitudinal multiomics data enables mechanistic microbiome research.</title>
        <authorList>
            <person name="Poyet M."/>
            <person name="Groussin M."/>
            <person name="Gibbons S.M."/>
            <person name="Avila-Pacheco J."/>
            <person name="Jiang X."/>
            <person name="Kearney S.M."/>
            <person name="Perrotta A.R."/>
            <person name="Berdy B."/>
            <person name="Zhao S."/>
            <person name="Lieberman T.D."/>
            <person name="Swanson P.K."/>
            <person name="Smith M."/>
            <person name="Roesemann S."/>
            <person name="Alexander J.E."/>
            <person name="Rich S.A."/>
            <person name="Livny J."/>
            <person name="Vlamakis H."/>
            <person name="Clish C."/>
            <person name="Bullock K."/>
            <person name="Deik A."/>
            <person name="Scott J."/>
            <person name="Pierce K.A."/>
            <person name="Xavier R.J."/>
            <person name="Alm E.J."/>
        </authorList>
    </citation>
    <scope>NUCLEOTIDE SEQUENCE [LARGE SCALE GENOMIC DNA]</scope>
    <source>
        <strain evidence="1 2">BIOML-A4</strain>
    </source>
</reference>
<comment type="caution">
    <text evidence="1">The sequence shown here is derived from an EMBL/GenBank/DDBJ whole genome shotgun (WGS) entry which is preliminary data.</text>
</comment>
<evidence type="ECO:0000313" key="2">
    <source>
        <dbReference type="Proteomes" id="UP000472755"/>
    </source>
</evidence>
<sequence>MKRRRKIIFFKKNKVFDTFPEIALLPLVRKGRKSKKPAGEIPPQGAA</sequence>
<name>A0A6L6LU07_9FIRM</name>
<dbReference type="AlphaFoldDB" id="A0A6L6LU07"/>
<organism evidence="1 2">
    <name type="scientific">Ruthenibacterium lactatiformans</name>
    <dbReference type="NCBI Taxonomy" id="1550024"/>
    <lineage>
        <taxon>Bacteria</taxon>
        <taxon>Bacillati</taxon>
        <taxon>Bacillota</taxon>
        <taxon>Clostridia</taxon>
        <taxon>Eubacteriales</taxon>
        <taxon>Oscillospiraceae</taxon>
        <taxon>Ruthenibacterium</taxon>
    </lineage>
</organism>
<dbReference type="Proteomes" id="UP000472755">
    <property type="component" value="Unassembled WGS sequence"/>
</dbReference>
<dbReference type="EMBL" id="WMZU01000024">
    <property type="protein sequence ID" value="MTS28303.1"/>
    <property type="molecule type" value="Genomic_DNA"/>
</dbReference>
<evidence type="ECO:0000313" key="1">
    <source>
        <dbReference type="EMBL" id="MTS28303.1"/>
    </source>
</evidence>
<gene>
    <name evidence="1" type="ORF">GMD59_13545</name>
</gene>
<proteinExistence type="predicted"/>
<accession>A0A6L6LU07</accession>
<protein>
    <submittedName>
        <fullName evidence="1">Uncharacterized protein</fullName>
    </submittedName>
</protein>